<gene>
    <name evidence="3" type="ORF">JI739_15200</name>
</gene>
<proteinExistence type="predicted"/>
<keyword evidence="2" id="KW-0732">Signal</keyword>
<keyword evidence="4" id="KW-1185">Reference proteome</keyword>
<dbReference type="PROSITE" id="PS51257">
    <property type="entry name" value="PROKAR_LIPOPROTEIN"/>
    <property type="match status" value="1"/>
</dbReference>
<feature type="chain" id="PRO_5036913371" evidence="2">
    <location>
        <begin position="21"/>
        <end position="502"/>
    </location>
</feature>
<dbReference type="EMBL" id="JAEQNA010000005">
    <property type="protein sequence ID" value="MBL0421703.1"/>
    <property type="molecule type" value="Genomic_DNA"/>
</dbReference>
<evidence type="ECO:0000313" key="3">
    <source>
        <dbReference type="EMBL" id="MBL0421703.1"/>
    </source>
</evidence>
<feature type="signal peptide" evidence="2">
    <location>
        <begin position="1"/>
        <end position="20"/>
    </location>
</feature>
<name>A0A937D771_9BURK</name>
<dbReference type="SUPFAM" id="SSF50494">
    <property type="entry name" value="Trypsin-like serine proteases"/>
    <property type="match status" value="1"/>
</dbReference>
<protein>
    <submittedName>
        <fullName evidence="3">Endoproteinase ArgC</fullName>
    </submittedName>
</protein>
<feature type="compositionally biased region" description="Polar residues" evidence="1">
    <location>
        <begin position="41"/>
        <end position="51"/>
    </location>
</feature>
<dbReference type="Proteomes" id="UP000613011">
    <property type="component" value="Unassembled WGS sequence"/>
</dbReference>
<organism evidence="3 4">
    <name type="scientific">Ramlibacter aurantiacus</name>
    <dbReference type="NCBI Taxonomy" id="2801330"/>
    <lineage>
        <taxon>Bacteria</taxon>
        <taxon>Pseudomonadati</taxon>
        <taxon>Pseudomonadota</taxon>
        <taxon>Betaproteobacteria</taxon>
        <taxon>Burkholderiales</taxon>
        <taxon>Comamonadaceae</taxon>
        <taxon>Ramlibacter</taxon>
    </lineage>
</organism>
<dbReference type="AlphaFoldDB" id="A0A937D771"/>
<accession>A0A937D771</accession>
<reference evidence="3" key="1">
    <citation type="submission" date="2021-01" db="EMBL/GenBank/DDBJ databases">
        <title>Ramlibacter sp. strain AW1 16S ribosomal RNA gene Genome sequencing and assembly.</title>
        <authorList>
            <person name="Kang M."/>
        </authorList>
    </citation>
    <scope>NUCLEOTIDE SEQUENCE</scope>
    <source>
        <strain evidence="3">AW1</strain>
    </source>
</reference>
<sequence length="502" mass="52057">MRRQLQAFTLAVLLSTGLIACGGGDGTPSDPAETPVGPTNGPATGGSTNSPPRIEPYDDAVLAAKSAAVPVAAPRPAGSPTAPLVRLAPLPPAAMDAALKSAGLGHANNTRRQVGAARELPASSTAAATTRLLGWQRTAEGRIAGAASFRSEGAASVRLGLNVGRLPAGALVRVSGADGADVAEFSGAQVLDSLARDRRAGAAGHMFWLPPVSGPQARLDVILPPGAEASQVELSVPLLSHLWVDLLRGDDVFLKNGRADTCNVDAMCRSEYLDESRSVARMVFVSEGSSFLCTGTLMADTAVSGTPWFLSARHCIGDQAAASSLVTYWFYRSSSCNSGLLSRSSVRLEGGAELLYQSSRTDTAFLRLAARPPAGVQFAGSVLTAPNAGSAVAGLHHPVGDLLKVSLGSISRYVGCTAADEPSCDLAGLEFARVIWSIGTTESGSSGSALFHRIGTRDYVHGHLYAGRASCRAPAEADYYGRLDIPYREALYRYLGDVPGAR</sequence>
<evidence type="ECO:0000313" key="4">
    <source>
        <dbReference type="Proteomes" id="UP000613011"/>
    </source>
</evidence>
<evidence type="ECO:0000256" key="1">
    <source>
        <dbReference type="SAM" id="MobiDB-lite"/>
    </source>
</evidence>
<dbReference type="PANTHER" id="PTHR36234">
    <property type="entry name" value="LYSYL ENDOPEPTIDASE"/>
    <property type="match status" value="1"/>
</dbReference>
<dbReference type="Pfam" id="PF13365">
    <property type="entry name" value="Trypsin_2"/>
    <property type="match status" value="1"/>
</dbReference>
<dbReference type="Gene3D" id="2.40.10.10">
    <property type="entry name" value="Trypsin-like serine proteases"/>
    <property type="match status" value="2"/>
</dbReference>
<evidence type="ECO:0000256" key="2">
    <source>
        <dbReference type="SAM" id="SignalP"/>
    </source>
</evidence>
<dbReference type="RefSeq" id="WP_201684771.1">
    <property type="nucleotide sequence ID" value="NZ_JAEQNA010000005.1"/>
</dbReference>
<dbReference type="InterPro" id="IPR009003">
    <property type="entry name" value="Peptidase_S1_PA"/>
</dbReference>
<feature type="region of interest" description="Disordered" evidence="1">
    <location>
        <begin position="24"/>
        <end position="56"/>
    </location>
</feature>
<dbReference type="PANTHER" id="PTHR36234:SF5">
    <property type="entry name" value="LYSYL ENDOPEPTIDASE"/>
    <property type="match status" value="1"/>
</dbReference>
<dbReference type="InterPro" id="IPR043504">
    <property type="entry name" value="Peptidase_S1_PA_chymotrypsin"/>
</dbReference>
<comment type="caution">
    <text evidence="3">The sequence shown here is derived from an EMBL/GenBank/DDBJ whole genome shotgun (WGS) entry which is preliminary data.</text>
</comment>